<evidence type="ECO:0000313" key="3">
    <source>
        <dbReference type="Proteomes" id="UP000324800"/>
    </source>
</evidence>
<dbReference type="PANTHER" id="PTHR24348">
    <property type="entry name" value="SERINE/THREONINE-PROTEIN KINASE UNC-51-RELATED"/>
    <property type="match status" value="1"/>
</dbReference>
<feature type="non-terminal residue" evidence="2">
    <location>
        <position position="1"/>
    </location>
</feature>
<dbReference type="AlphaFoldDB" id="A0A5J4UQP8"/>
<protein>
    <recommendedName>
        <fullName evidence="1">Protein kinase domain-containing protein</fullName>
    </recommendedName>
</protein>
<feature type="domain" description="Protein kinase" evidence="1">
    <location>
        <begin position="1"/>
        <end position="201"/>
    </location>
</feature>
<dbReference type="SMART" id="SM00220">
    <property type="entry name" value="S_TKc"/>
    <property type="match status" value="1"/>
</dbReference>
<name>A0A5J4UQP8_9EUKA</name>
<evidence type="ECO:0000259" key="1">
    <source>
        <dbReference type="PROSITE" id="PS50011"/>
    </source>
</evidence>
<reference evidence="2 3" key="1">
    <citation type="submission" date="2019-03" db="EMBL/GenBank/DDBJ databases">
        <title>Single cell metagenomics reveals metabolic interactions within the superorganism composed of flagellate Streblomastix strix and complex community of Bacteroidetes bacteria on its surface.</title>
        <authorList>
            <person name="Treitli S.C."/>
            <person name="Kolisko M."/>
            <person name="Husnik F."/>
            <person name="Keeling P."/>
            <person name="Hampl V."/>
        </authorList>
    </citation>
    <scope>NUCLEOTIDE SEQUENCE [LARGE SCALE GENOMIC DNA]</scope>
    <source>
        <strain evidence="2">ST1C</strain>
    </source>
</reference>
<dbReference type="EMBL" id="SNRW01013319">
    <property type="protein sequence ID" value="KAA6372758.1"/>
    <property type="molecule type" value="Genomic_DNA"/>
</dbReference>
<proteinExistence type="predicted"/>
<dbReference type="InterPro" id="IPR045269">
    <property type="entry name" value="Atg1-like"/>
</dbReference>
<evidence type="ECO:0000313" key="2">
    <source>
        <dbReference type="EMBL" id="KAA6372758.1"/>
    </source>
</evidence>
<dbReference type="InterPro" id="IPR008271">
    <property type="entry name" value="Ser/Thr_kinase_AS"/>
</dbReference>
<organism evidence="2 3">
    <name type="scientific">Streblomastix strix</name>
    <dbReference type="NCBI Taxonomy" id="222440"/>
    <lineage>
        <taxon>Eukaryota</taxon>
        <taxon>Metamonada</taxon>
        <taxon>Preaxostyla</taxon>
        <taxon>Oxymonadida</taxon>
        <taxon>Streblomastigidae</taxon>
        <taxon>Streblomastix</taxon>
    </lineage>
</organism>
<accession>A0A5J4UQP8</accession>
<dbReference type="GO" id="GO:0005524">
    <property type="term" value="F:ATP binding"/>
    <property type="evidence" value="ECO:0007669"/>
    <property type="project" value="InterPro"/>
</dbReference>
<dbReference type="GO" id="GO:0004674">
    <property type="term" value="F:protein serine/threonine kinase activity"/>
    <property type="evidence" value="ECO:0007669"/>
    <property type="project" value="InterPro"/>
</dbReference>
<gene>
    <name evidence="2" type="ORF">EZS28_031715</name>
</gene>
<dbReference type="PROSITE" id="PS50011">
    <property type="entry name" value="PROTEIN_KINASE_DOM"/>
    <property type="match status" value="1"/>
</dbReference>
<dbReference type="Proteomes" id="UP000324800">
    <property type="component" value="Unassembled WGS sequence"/>
</dbReference>
<comment type="caution">
    <text evidence="2">The sequence shown here is derived from an EMBL/GenBank/DDBJ whole genome shotgun (WGS) entry which is preliminary data.</text>
</comment>
<dbReference type="InterPro" id="IPR000719">
    <property type="entry name" value="Prot_kinase_dom"/>
</dbReference>
<dbReference type="GO" id="GO:0010506">
    <property type="term" value="P:regulation of autophagy"/>
    <property type="evidence" value="ECO:0007669"/>
    <property type="project" value="InterPro"/>
</dbReference>
<dbReference type="PROSITE" id="PS00108">
    <property type="entry name" value="PROTEIN_KINASE_ST"/>
    <property type="match status" value="1"/>
</dbReference>
<dbReference type="OrthoDB" id="10252171at2759"/>
<dbReference type="Gene3D" id="1.10.510.10">
    <property type="entry name" value="Transferase(Phosphotransferase) domain 1"/>
    <property type="match status" value="1"/>
</dbReference>
<dbReference type="InterPro" id="IPR011009">
    <property type="entry name" value="Kinase-like_dom_sf"/>
</dbReference>
<dbReference type="GO" id="GO:0005737">
    <property type="term" value="C:cytoplasm"/>
    <property type="evidence" value="ECO:0007669"/>
    <property type="project" value="TreeGrafter"/>
</dbReference>
<sequence>VFLVYHIELGIIAAKVMKNEDFIETEWDATGIFVQDPPQIRPFIISNILAKKFKSLTNLKSLIEANIDIPLSIIRAIMNQLLEALRYIHSKGLIHRDIKPANILLHNPPGTGRVICKIADFGEMKVKSQIDQSTNVQPAGTLVYMPPELLLGDGDQFRKADEKIDIWSLGIILYQIVYHTFPFRTPSFQSIQSNRFKFLRF</sequence>
<dbReference type="SUPFAM" id="SSF56112">
    <property type="entry name" value="Protein kinase-like (PK-like)"/>
    <property type="match status" value="1"/>
</dbReference>
<dbReference type="Pfam" id="PF00069">
    <property type="entry name" value="Pkinase"/>
    <property type="match status" value="1"/>
</dbReference>